<evidence type="ECO:0000256" key="14">
    <source>
        <dbReference type="ARBA" id="ARBA00023065"/>
    </source>
</evidence>
<feature type="transmembrane region" description="Helical" evidence="18">
    <location>
        <begin position="73"/>
        <end position="101"/>
    </location>
</feature>
<evidence type="ECO:0000256" key="9">
    <source>
        <dbReference type="ARBA" id="ARBA00022827"/>
    </source>
</evidence>
<dbReference type="KEGG" id="mnt:21387139"/>
<evidence type="ECO:0000256" key="8">
    <source>
        <dbReference type="ARBA" id="ARBA00022723"/>
    </source>
</evidence>
<dbReference type="EMBL" id="KE345001">
    <property type="protein sequence ID" value="EXB88916.1"/>
    <property type="molecule type" value="Genomic_DNA"/>
</dbReference>
<evidence type="ECO:0000256" key="13">
    <source>
        <dbReference type="ARBA" id="ARBA00023027"/>
    </source>
</evidence>
<dbReference type="CDD" id="cd06186">
    <property type="entry name" value="NOX_Duox_like_FAD_NADP"/>
    <property type="match status" value="1"/>
</dbReference>
<keyword evidence="4" id="KW-0813">Transport</keyword>
<evidence type="ECO:0000256" key="4">
    <source>
        <dbReference type="ARBA" id="ARBA00022448"/>
    </source>
</evidence>
<dbReference type="eggNOG" id="KOG0039">
    <property type="taxonomic scope" value="Eukaryota"/>
</dbReference>
<dbReference type="Proteomes" id="UP000030645">
    <property type="component" value="Unassembled WGS sequence"/>
</dbReference>
<keyword evidence="7 18" id="KW-0812">Transmembrane</keyword>
<evidence type="ECO:0000256" key="1">
    <source>
        <dbReference type="ARBA" id="ARBA00001974"/>
    </source>
</evidence>
<sequence>MDENTVHKPLLLSPSVEPESVKQASFAASLAKLILRVVIWVIFIFWVALTFLFPAEFTSKFVRRLLEATGGTVFGITGSLFLVFSAPILAISFLSAAYLVISGEEEFSKKKASRFPSFRLWTFPVIVDGPFGVVSAAEFIGILLFGVYVIWAVYAYTLQTLHYVSNYSSFKEQSYIFLAIMGLRFGSVGIFCLAFLFLPVARGSVLLRHVDIPFEHATRYHVWLGHLTMVLFTIHGLLYVIAWAIEGRLLEKIVEWKDIGVANLPGVISLIAGLLMWVTSLPPVRKLNFELFFYTHQLYIVFVFFLALHVGDFIFCFAAGGIFLFMLDRFLRFCQSRKVVEIISAKCLPCGTVELVISKPANLRYNALSFVFLQVRELSWLQWHPFSVSSSPLDGKYHMSLLIKVLGEWTAKLRDNILNVAGETPEEELPLRPRTKLTVSVEGPYGHESPYHLMYENLVLVAGGIGISPFLAILSDILHRIREGKPCLPRNISIIWAVKKTTELPLLSTVDMESICPFYTDKLNLETHVYVTRESEPPLEEGNVQSATNCPAFPAPKGCSMSGLVGTGDKVWSGLYIISSTLGLIILMALLEIFYINPYGISKWWYKGLLLIACMTVSILVFGGAVVGLWHLWETRVSEREGYDDTIEVDTTKYNETLTRKDSLGVPTNSTHIKYGTRPDFSETFAYLSKRWGCVDAGVIVCGPPTLQASVAKEIRSHNMRREREHPIFHFNSHSFDL</sequence>
<evidence type="ECO:0000256" key="7">
    <source>
        <dbReference type="ARBA" id="ARBA00022692"/>
    </source>
</evidence>
<feature type="transmembrane region" description="Helical" evidence="18">
    <location>
        <begin position="33"/>
        <end position="53"/>
    </location>
</feature>
<gene>
    <name evidence="20" type="ORF">L484_003612</name>
</gene>
<dbReference type="SUPFAM" id="SSF63380">
    <property type="entry name" value="Riboflavin synthase domain-like"/>
    <property type="match status" value="1"/>
</dbReference>
<dbReference type="PANTHER" id="PTHR11972">
    <property type="entry name" value="NADPH OXIDASE"/>
    <property type="match status" value="1"/>
</dbReference>
<keyword evidence="14" id="KW-0406">Ion transport</keyword>
<comment type="similarity">
    <text evidence="3">Belongs to the ferric reductase (FRE) family.</text>
</comment>
<dbReference type="PANTHER" id="PTHR11972:SF69">
    <property type="entry name" value="FERRIC REDUCTION OXIDASE 6-RELATED"/>
    <property type="match status" value="1"/>
</dbReference>
<keyword evidence="21" id="KW-1185">Reference proteome</keyword>
<evidence type="ECO:0000313" key="21">
    <source>
        <dbReference type="Proteomes" id="UP000030645"/>
    </source>
</evidence>
<evidence type="ECO:0000256" key="5">
    <source>
        <dbReference type="ARBA" id="ARBA00022617"/>
    </source>
</evidence>
<reference evidence="21" key="1">
    <citation type="submission" date="2013-01" db="EMBL/GenBank/DDBJ databases">
        <title>Draft Genome Sequence of a Mulberry Tree, Morus notabilis C.K. Schneid.</title>
        <authorList>
            <person name="He N."/>
            <person name="Zhao S."/>
        </authorList>
    </citation>
    <scope>NUCLEOTIDE SEQUENCE</scope>
</reference>
<protein>
    <recommendedName>
        <fullName evidence="17">ferric-chelate reductase (NADH)</fullName>
        <ecNumber evidence="17">1.16.1.7</ecNumber>
    </recommendedName>
</protein>
<feature type="transmembrane region" description="Helical" evidence="18">
    <location>
        <begin position="608"/>
        <end position="633"/>
    </location>
</feature>
<dbReference type="InterPro" id="IPR017938">
    <property type="entry name" value="Riboflavin_synthase-like_b-brl"/>
</dbReference>
<dbReference type="GO" id="GO:0006811">
    <property type="term" value="P:monoatomic ion transport"/>
    <property type="evidence" value="ECO:0007669"/>
    <property type="project" value="UniProtKB-KW"/>
</dbReference>
<feature type="transmembrane region" description="Helical" evidence="18">
    <location>
        <begin position="298"/>
        <end position="327"/>
    </location>
</feature>
<comment type="subcellular location">
    <subcellularLocation>
        <location evidence="2">Membrane</location>
        <topology evidence="2">Multi-pass membrane protein</topology>
    </subcellularLocation>
</comment>
<proteinExistence type="inferred from homology"/>
<evidence type="ECO:0000259" key="19">
    <source>
        <dbReference type="PROSITE" id="PS51384"/>
    </source>
</evidence>
<feature type="transmembrane region" description="Helical" evidence="18">
    <location>
        <begin position="121"/>
        <end position="154"/>
    </location>
</feature>
<dbReference type="GO" id="GO:0005886">
    <property type="term" value="C:plasma membrane"/>
    <property type="evidence" value="ECO:0007669"/>
    <property type="project" value="TreeGrafter"/>
</dbReference>
<dbReference type="SFLD" id="SFLDG01168">
    <property type="entry name" value="Ferric_reductase_subgroup_(FRE"/>
    <property type="match status" value="1"/>
</dbReference>
<dbReference type="Pfam" id="PF01794">
    <property type="entry name" value="Ferric_reduct"/>
    <property type="match status" value="1"/>
</dbReference>
<keyword evidence="12" id="KW-0408">Iron</keyword>
<dbReference type="InterPro" id="IPR050369">
    <property type="entry name" value="RBOH/FRE"/>
</dbReference>
<keyword evidence="8" id="KW-0479">Metal-binding</keyword>
<dbReference type="SUPFAM" id="SSF52343">
    <property type="entry name" value="Ferredoxin reductase-like, C-terminal NADP-linked domain"/>
    <property type="match status" value="1"/>
</dbReference>
<evidence type="ECO:0000256" key="3">
    <source>
        <dbReference type="ARBA" id="ARBA00006278"/>
    </source>
</evidence>
<evidence type="ECO:0000256" key="16">
    <source>
        <dbReference type="ARBA" id="ARBA00050970"/>
    </source>
</evidence>
<dbReference type="AlphaFoldDB" id="W9RRH7"/>
<dbReference type="Pfam" id="PF08022">
    <property type="entry name" value="FAD_binding_8"/>
    <property type="match status" value="1"/>
</dbReference>
<keyword evidence="11" id="KW-0560">Oxidoreductase</keyword>
<keyword evidence="9" id="KW-0274">FAD</keyword>
<feature type="domain" description="FAD-binding FR-type" evidence="19">
    <location>
        <begin position="335"/>
        <end position="451"/>
    </location>
</feature>
<dbReference type="InterPro" id="IPR013130">
    <property type="entry name" value="Fe3_Rdtase_TM_dom"/>
</dbReference>
<dbReference type="FunFam" id="3.40.50.80:FF:000036">
    <property type="entry name" value="Ferric reduction oxidase 6"/>
    <property type="match status" value="1"/>
</dbReference>
<dbReference type="Pfam" id="PF08030">
    <property type="entry name" value="NAD_binding_6"/>
    <property type="match status" value="1"/>
</dbReference>
<evidence type="ECO:0000256" key="17">
    <source>
        <dbReference type="ARBA" id="ARBA00066905"/>
    </source>
</evidence>
<keyword evidence="15 18" id="KW-0472">Membrane</keyword>
<evidence type="ECO:0000256" key="6">
    <source>
        <dbReference type="ARBA" id="ARBA00022630"/>
    </source>
</evidence>
<comment type="catalytic activity">
    <reaction evidence="16">
        <text>2 a Fe(II)-siderophore + NAD(+) + H(+) = 2 a Fe(III)-siderophore + NADH</text>
        <dbReference type="Rhea" id="RHEA:15061"/>
        <dbReference type="Rhea" id="RHEA-COMP:11342"/>
        <dbReference type="Rhea" id="RHEA-COMP:11344"/>
        <dbReference type="ChEBI" id="CHEBI:15378"/>
        <dbReference type="ChEBI" id="CHEBI:29033"/>
        <dbReference type="ChEBI" id="CHEBI:29034"/>
        <dbReference type="ChEBI" id="CHEBI:57540"/>
        <dbReference type="ChEBI" id="CHEBI:57945"/>
        <dbReference type="EC" id="1.16.1.7"/>
    </reaction>
</comment>
<keyword evidence="10 18" id="KW-1133">Transmembrane helix</keyword>
<feature type="transmembrane region" description="Helical" evidence="18">
    <location>
        <begin position="175"/>
        <end position="200"/>
    </location>
</feature>
<feature type="transmembrane region" description="Helical" evidence="18">
    <location>
        <begin position="256"/>
        <end position="278"/>
    </location>
</feature>
<evidence type="ECO:0000256" key="12">
    <source>
        <dbReference type="ARBA" id="ARBA00023004"/>
    </source>
</evidence>
<dbReference type="OrthoDB" id="167398at2759"/>
<keyword evidence="6" id="KW-0285">Flavoprotein</keyword>
<name>W9RRH7_9ROSA</name>
<accession>W9RRH7</accession>
<feature type="transmembrane region" description="Helical" evidence="18">
    <location>
        <begin position="574"/>
        <end position="596"/>
    </location>
</feature>
<dbReference type="EC" id="1.16.1.7" evidence="17"/>
<evidence type="ECO:0000256" key="15">
    <source>
        <dbReference type="ARBA" id="ARBA00023136"/>
    </source>
</evidence>
<evidence type="ECO:0000256" key="2">
    <source>
        <dbReference type="ARBA" id="ARBA00004141"/>
    </source>
</evidence>
<feature type="transmembrane region" description="Helical" evidence="18">
    <location>
        <begin position="220"/>
        <end position="244"/>
    </location>
</feature>
<evidence type="ECO:0000313" key="20">
    <source>
        <dbReference type="EMBL" id="EXB88916.1"/>
    </source>
</evidence>
<feature type="transmembrane region" description="Helical" evidence="18">
    <location>
        <begin position="458"/>
        <end position="478"/>
    </location>
</feature>
<dbReference type="InterPro" id="IPR013112">
    <property type="entry name" value="FAD-bd_8"/>
</dbReference>
<evidence type="ECO:0000256" key="10">
    <source>
        <dbReference type="ARBA" id="ARBA00022989"/>
    </source>
</evidence>
<keyword evidence="5" id="KW-0349">Heme</keyword>
<evidence type="ECO:0000256" key="11">
    <source>
        <dbReference type="ARBA" id="ARBA00023002"/>
    </source>
</evidence>
<dbReference type="InterPro" id="IPR039261">
    <property type="entry name" value="FNR_nucleotide-bd"/>
</dbReference>
<dbReference type="SFLD" id="SFLDS00052">
    <property type="entry name" value="Ferric_Reductase_Domain"/>
    <property type="match status" value="1"/>
</dbReference>
<dbReference type="GO" id="GO:0046872">
    <property type="term" value="F:metal ion binding"/>
    <property type="evidence" value="ECO:0007669"/>
    <property type="project" value="UniProtKB-KW"/>
</dbReference>
<dbReference type="Gene3D" id="3.40.50.80">
    <property type="entry name" value="Nucleotide-binding domain of ferredoxin-NADP reductase (FNR) module"/>
    <property type="match status" value="2"/>
</dbReference>
<comment type="cofactor">
    <cofactor evidence="1">
        <name>FAD</name>
        <dbReference type="ChEBI" id="CHEBI:57692"/>
    </cofactor>
</comment>
<dbReference type="PROSITE" id="PS51384">
    <property type="entry name" value="FAD_FR"/>
    <property type="match status" value="1"/>
</dbReference>
<dbReference type="InterPro" id="IPR017927">
    <property type="entry name" value="FAD-bd_FR_type"/>
</dbReference>
<evidence type="ECO:0000256" key="18">
    <source>
        <dbReference type="SAM" id="Phobius"/>
    </source>
</evidence>
<dbReference type="STRING" id="981085.W9RRH7"/>
<organism evidence="20 21">
    <name type="scientific">Morus notabilis</name>
    <dbReference type="NCBI Taxonomy" id="981085"/>
    <lineage>
        <taxon>Eukaryota</taxon>
        <taxon>Viridiplantae</taxon>
        <taxon>Streptophyta</taxon>
        <taxon>Embryophyta</taxon>
        <taxon>Tracheophyta</taxon>
        <taxon>Spermatophyta</taxon>
        <taxon>Magnoliopsida</taxon>
        <taxon>eudicotyledons</taxon>
        <taxon>Gunneridae</taxon>
        <taxon>Pentapetalae</taxon>
        <taxon>rosids</taxon>
        <taxon>fabids</taxon>
        <taxon>Rosales</taxon>
        <taxon>Moraceae</taxon>
        <taxon>Moreae</taxon>
        <taxon>Morus</taxon>
    </lineage>
</organism>
<dbReference type="GO" id="GO:0140618">
    <property type="term" value="F:ferric-chelate reductase (NADH) activity"/>
    <property type="evidence" value="ECO:0007669"/>
    <property type="project" value="UniProtKB-EC"/>
</dbReference>
<keyword evidence="13" id="KW-0520">NAD</keyword>
<dbReference type="InterPro" id="IPR013121">
    <property type="entry name" value="Fe_red_NAD-bd_6"/>
</dbReference>